<dbReference type="PROSITE" id="PS51257">
    <property type="entry name" value="PROKAR_LIPOPROTEIN"/>
    <property type="match status" value="1"/>
</dbReference>
<protein>
    <recommendedName>
        <fullName evidence="3">Tle cognate immunity protein 4 C-terminal domain-containing protein</fullName>
    </recommendedName>
</protein>
<gene>
    <name evidence="1" type="ORF">E4O92_23575</name>
</gene>
<proteinExistence type="predicted"/>
<reference evidence="1 2" key="1">
    <citation type="submission" date="2019-03" db="EMBL/GenBank/DDBJ databases">
        <title>Draft genome of Massilia hortus sp. nov., a novel bacterial species of the Oxalobacteraceae family.</title>
        <authorList>
            <person name="Peta V."/>
            <person name="Raths R."/>
            <person name="Bucking H."/>
        </authorList>
    </citation>
    <scope>NUCLEOTIDE SEQUENCE [LARGE SCALE GENOMIC DNA]</scope>
    <source>
        <strain evidence="1 2">ONC3</strain>
    </source>
</reference>
<dbReference type="AlphaFoldDB" id="A0A4Y9SLQ0"/>
<name>A0A4Y9SLQ0_9BURK</name>
<keyword evidence="2" id="KW-1185">Reference proteome</keyword>
<accession>A0A4Y9SLQ0</accession>
<comment type="caution">
    <text evidence="1">The sequence shown here is derived from an EMBL/GenBank/DDBJ whole genome shotgun (WGS) entry which is preliminary data.</text>
</comment>
<dbReference type="RefSeq" id="WP_135192079.1">
    <property type="nucleotide sequence ID" value="NZ_SPUM01000148.1"/>
</dbReference>
<dbReference type="EMBL" id="SPUM01000148">
    <property type="protein sequence ID" value="TFW27590.1"/>
    <property type="molecule type" value="Genomic_DNA"/>
</dbReference>
<evidence type="ECO:0008006" key="3">
    <source>
        <dbReference type="Google" id="ProtNLM"/>
    </source>
</evidence>
<evidence type="ECO:0000313" key="1">
    <source>
        <dbReference type="EMBL" id="TFW27590.1"/>
    </source>
</evidence>
<evidence type="ECO:0000313" key="2">
    <source>
        <dbReference type="Proteomes" id="UP000297258"/>
    </source>
</evidence>
<sequence>MKRHLQRRWLKGSATVVVALACVWGAVAAWGKLDGASVRPAGCFGRYAVTAQVPVHLIDRAFQFYWGDVQTYRESAVAYEARLREALARARQDGGLIEEPKLIGPGSGTLFVRQEELGAPYDPNASEVVGLTHIDGVTFEYKKRTVNRLRGLAKERAQEILAAAHGYQESESPTEDAFCVGDGVLTLARQRGWYESVQLGGTFNLHGFAYGFLLSIRAAPGGEMDSNDLEDRRQAMLQAAGAGNTTVRSAVPVAQGYPGERLLYVERQDESQFPVYEWEGAPEPAARHGPPERVVLHIWPERRGDFSAANSLVRAAQEGKHDKPFLFEVRPLPLQAKPPRQPFAPAGEESKLPWAIRLLNRQTMEPLAGRAYTLHRNDKAVFKGRSDPEGYTLTQNIDYFETLTVRVEAETESASSGE</sequence>
<organism evidence="1 2">
    <name type="scientific">Massilia horti</name>
    <dbReference type="NCBI Taxonomy" id="2562153"/>
    <lineage>
        <taxon>Bacteria</taxon>
        <taxon>Pseudomonadati</taxon>
        <taxon>Pseudomonadota</taxon>
        <taxon>Betaproteobacteria</taxon>
        <taxon>Burkholderiales</taxon>
        <taxon>Oxalobacteraceae</taxon>
        <taxon>Telluria group</taxon>
        <taxon>Massilia</taxon>
    </lineage>
</organism>
<dbReference type="Proteomes" id="UP000297258">
    <property type="component" value="Unassembled WGS sequence"/>
</dbReference>